<sequence>MIIDYKNIVEQVDGLCDFGYTNIMKNFEFVEVTVSEQEGSPF</sequence>
<protein>
    <submittedName>
        <fullName evidence="1">Uncharacterized protein</fullName>
    </submittedName>
</protein>
<name>A0A380BL96_SPOPA</name>
<keyword evidence="2" id="KW-1185">Reference proteome</keyword>
<dbReference type="Proteomes" id="UP000254519">
    <property type="component" value="Unassembled WGS sequence"/>
</dbReference>
<proteinExistence type="predicted"/>
<accession>A0A380BL96</accession>
<gene>
    <name evidence="1" type="ORF">NCTC4822_01379</name>
</gene>
<organism evidence="1 2">
    <name type="scientific">Sporosarcina pasteurii</name>
    <name type="common">Bacillus pasteurii</name>
    <dbReference type="NCBI Taxonomy" id="1474"/>
    <lineage>
        <taxon>Bacteria</taxon>
        <taxon>Bacillati</taxon>
        <taxon>Bacillota</taxon>
        <taxon>Bacilli</taxon>
        <taxon>Bacillales</taxon>
        <taxon>Caryophanaceae</taxon>
        <taxon>Sporosarcina</taxon>
    </lineage>
</organism>
<dbReference type="AlphaFoldDB" id="A0A380BL96"/>
<dbReference type="EMBL" id="UGYZ01000002">
    <property type="protein sequence ID" value="SUJ03237.1"/>
    <property type="molecule type" value="Genomic_DNA"/>
</dbReference>
<evidence type="ECO:0000313" key="2">
    <source>
        <dbReference type="Proteomes" id="UP000254519"/>
    </source>
</evidence>
<evidence type="ECO:0000313" key="1">
    <source>
        <dbReference type="EMBL" id="SUJ03237.1"/>
    </source>
</evidence>
<reference evidence="1 2" key="1">
    <citation type="submission" date="2018-06" db="EMBL/GenBank/DDBJ databases">
        <authorList>
            <consortium name="Pathogen Informatics"/>
            <person name="Doyle S."/>
        </authorList>
    </citation>
    <scope>NUCLEOTIDE SEQUENCE [LARGE SCALE GENOMIC DNA]</scope>
    <source>
        <strain evidence="2">ATCC 11859 / DSM 33 / NCIB 8841 / NCTC 4822</strain>
    </source>
</reference>